<accession>A0A7C3KFC1</accession>
<dbReference type="EMBL" id="DSRU01000121">
    <property type="protein sequence ID" value="HFM97902.1"/>
    <property type="molecule type" value="Genomic_DNA"/>
</dbReference>
<organism evidence="1">
    <name type="scientific">Oscillatoriales cyanobacterium SpSt-418</name>
    <dbReference type="NCBI Taxonomy" id="2282169"/>
    <lineage>
        <taxon>Bacteria</taxon>
        <taxon>Bacillati</taxon>
        <taxon>Cyanobacteriota</taxon>
        <taxon>Cyanophyceae</taxon>
        <taxon>Oscillatoriophycideae</taxon>
        <taxon>Oscillatoriales</taxon>
    </lineage>
</organism>
<reference evidence="1" key="1">
    <citation type="journal article" date="2020" name="mSystems">
        <title>Genome- and Community-Level Interaction Insights into Carbon Utilization and Element Cycling Functions of Hydrothermarchaeota in Hydrothermal Sediment.</title>
        <authorList>
            <person name="Zhou Z."/>
            <person name="Liu Y."/>
            <person name="Xu W."/>
            <person name="Pan J."/>
            <person name="Luo Z.H."/>
            <person name="Li M."/>
        </authorList>
    </citation>
    <scope>NUCLEOTIDE SEQUENCE [LARGE SCALE GENOMIC DNA]</scope>
    <source>
        <strain evidence="1">SpSt-418</strain>
    </source>
</reference>
<evidence type="ECO:0000313" key="1">
    <source>
        <dbReference type="EMBL" id="HFM97902.1"/>
    </source>
</evidence>
<protein>
    <submittedName>
        <fullName evidence="1">NAD(P)-dependent oxidoreductase</fullName>
    </submittedName>
</protein>
<dbReference type="AlphaFoldDB" id="A0A7C3KFC1"/>
<comment type="caution">
    <text evidence="1">The sequence shown here is derived from an EMBL/GenBank/DDBJ whole genome shotgun (WGS) entry which is preliminary data.</text>
</comment>
<gene>
    <name evidence="1" type="ORF">ENR64_09070</name>
</gene>
<dbReference type="InterPro" id="IPR036291">
    <property type="entry name" value="NAD(P)-bd_dom_sf"/>
</dbReference>
<name>A0A7C3KFC1_9CYAN</name>
<dbReference type="SUPFAM" id="SSF51735">
    <property type="entry name" value="NAD(P)-binding Rossmann-fold domains"/>
    <property type="match status" value="1"/>
</dbReference>
<dbReference type="Gene3D" id="3.40.50.720">
    <property type="entry name" value="NAD(P)-binding Rossmann-like Domain"/>
    <property type="match status" value="1"/>
</dbReference>
<sequence length="345" mass="36462">MILENKVALGQVLFAGGSGFVGRTAVRWFRERHPSVRVLVGGRNLQSAGEVAQEVGAAEAVAIDLDKPRLGLGDDVTVAAVVMLAPEAGLKGLSYAQDLGVPYLNINAALTEIGPELTMFAHRATAAPVVLASHWMAGAAVFLTLNSVKGFEVIHSIQIGAILDENDPAGPASLEDMERVHGAAPPAMVFEGGRRVWLSGDAAKGRIESIDGRLLDATAFSTFDIASLHAATGAPNVRFDLVTGKSSSRHRGGETATEIIVEIEGEADGRTQRSRAMLEFKHGATSLTGLSVVLSLVSVLGLNDRAPARPGLYLPELLSDTEWFLNELRSAGATIYEDSKSTLQF</sequence>
<proteinExistence type="predicted"/>